<keyword evidence="2" id="KW-1185">Reference proteome</keyword>
<dbReference type="Proteomes" id="UP001197093">
    <property type="component" value="Unassembled WGS sequence"/>
</dbReference>
<evidence type="ECO:0008006" key="3">
    <source>
        <dbReference type="Google" id="ProtNLM"/>
    </source>
</evidence>
<comment type="caution">
    <text evidence="1">The sequence shown here is derived from an EMBL/GenBank/DDBJ whole genome shotgun (WGS) entry which is preliminary data.</text>
</comment>
<dbReference type="SUPFAM" id="SSF51430">
    <property type="entry name" value="NAD(P)-linked oxidoreductase"/>
    <property type="match status" value="1"/>
</dbReference>
<sequence>MEAGGAPASPNWARPTVATSMPSIADGLLSGKTRLQNETWGLGYIDLYLIHFPCALKYIDPDVRQYPGTESRTWEGMEAVGDAGLVRDHNDNSLL</sequence>
<evidence type="ECO:0000313" key="2">
    <source>
        <dbReference type="Proteomes" id="UP001197093"/>
    </source>
</evidence>
<evidence type="ECO:0000313" key="1">
    <source>
        <dbReference type="EMBL" id="KAG7285532.1"/>
    </source>
</evidence>
<dbReference type="InterPro" id="IPR036812">
    <property type="entry name" value="NAD(P)_OxRdtase_dom_sf"/>
</dbReference>
<accession>A0AAD4EU12</accession>
<dbReference type="AlphaFoldDB" id="A0AAD4EU12"/>
<dbReference type="Gene3D" id="3.20.20.100">
    <property type="entry name" value="NADP-dependent oxidoreductase domain"/>
    <property type="match status" value="1"/>
</dbReference>
<reference evidence="1" key="1">
    <citation type="submission" date="2023-02" db="EMBL/GenBank/DDBJ databases">
        <authorList>
            <person name="Palmer J.M."/>
        </authorList>
    </citation>
    <scope>NUCLEOTIDE SEQUENCE</scope>
    <source>
        <strain evidence="1">FW57</strain>
    </source>
</reference>
<name>A0AAD4EU12_9PEZI</name>
<organism evidence="1 2">
    <name type="scientific">Staphylotrichum longicolle</name>
    <dbReference type="NCBI Taxonomy" id="669026"/>
    <lineage>
        <taxon>Eukaryota</taxon>
        <taxon>Fungi</taxon>
        <taxon>Dikarya</taxon>
        <taxon>Ascomycota</taxon>
        <taxon>Pezizomycotina</taxon>
        <taxon>Sordariomycetes</taxon>
        <taxon>Sordariomycetidae</taxon>
        <taxon>Sordariales</taxon>
        <taxon>Chaetomiaceae</taxon>
        <taxon>Staphylotrichum</taxon>
    </lineage>
</organism>
<gene>
    <name evidence="1" type="ORF">NEMBOFW57_010161</name>
</gene>
<protein>
    <recommendedName>
        <fullName evidence="3">NADP-dependent oxidoreductase domain-containing protein</fullName>
    </recommendedName>
</protein>
<dbReference type="EMBL" id="JAHCVI010000005">
    <property type="protein sequence ID" value="KAG7285532.1"/>
    <property type="molecule type" value="Genomic_DNA"/>
</dbReference>
<proteinExistence type="predicted"/>